<dbReference type="AlphaFoldDB" id="A0AAN9AQJ1"/>
<evidence type="ECO:0000313" key="3">
    <source>
        <dbReference type="Proteomes" id="UP001374579"/>
    </source>
</evidence>
<dbReference type="PANTHER" id="PTHR16222:SF34">
    <property type="entry name" value="ADP-RIBOSYLGLYCOHYDROLASE"/>
    <property type="match status" value="1"/>
</dbReference>
<dbReference type="InterPro" id="IPR005502">
    <property type="entry name" value="Ribosyl_crysJ1"/>
</dbReference>
<dbReference type="InterPro" id="IPR036705">
    <property type="entry name" value="Ribosyl_crysJ1_sf"/>
</dbReference>
<protein>
    <recommendedName>
        <fullName evidence="4">ADP-ribosylglycohydrolase</fullName>
    </recommendedName>
</protein>
<feature type="region of interest" description="Disordered" evidence="1">
    <location>
        <begin position="78"/>
        <end position="106"/>
    </location>
</feature>
<keyword evidence="3" id="KW-1185">Reference proteome</keyword>
<dbReference type="InterPro" id="IPR050792">
    <property type="entry name" value="ADP-ribosylglycohydrolase"/>
</dbReference>
<comment type="caution">
    <text evidence="2">The sequence shown here is derived from an EMBL/GenBank/DDBJ whole genome shotgun (WGS) entry which is preliminary data.</text>
</comment>
<dbReference type="PANTHER" id="PTHR16222">
    <property type="entry name" value="ADP-RIBOSYLGLYCOHYDROLASE"/>
    <property type="match status" value="1"/>
</dbReference>
<name>A0AAN9AQJ1_9CAEN</name>
<dbReference type="Gene3D" id="1.10.4080.10">
    <property type="entry name" value="ADP-ribosylation/Crystallin J1"/>
    <property type="match status" value="1"/>
</dbReference>
<proteinExistence type="predicted"/>
<reference evidence="2 3" key="1">
    <citation type="submission" date="2024-02" db="EMBL/GenBank/DDBJ databases">
        <title>Chromosome-scale genome assembly of the rough periwinkle Littorina saxatilis.</title>
        <authorList>
            <person name="De Jode A."/>
            <person name="Faria R."/>
            <person name="Formenti G."/>
            <person name="Sims Y."/>
            <person name="Smith T.P."/>
            <person name="Tracey A."/>
            <person name="Wood J.M.D."/>
            <person name="Zagrodzka Z.B."/>
            <person name="Johannesson K."/>
            <person name="Butlin R.K."/>
            <person name="Leder E.H."/>
        </authorList>
    </citation>
    <scope>NUCLEOTIDE SEQUENCE [LARGE SCALE GENOMIC DNA]</scope>
    <source>
        <strain evidence="2">Snail1</strain>
        <tissue evidence="2">Muscle</tissue>
    </source>
</reference>
<dbReference type="SUPFAM" id="SSF101478">
    <property type="entry name" value="ADP-ribosylglycohydrolase"/>
    <property type="match status" value="1"/>
</dbReference>
<evidence type="ECO:0008006" key="4">
    <source>
        <dbReference type="Google" id="ProtNLM"/>
    </source>
</evidence>
<feature type="compositionally biased region" description="Basic and acidic residues" evidence="1">
    <location>
        <begin position="84"/>
        <end position="97"/>
    </location>
</feature>
<evidence type="ECO:0000313" key="2">
    <source>
        <dbReference type="EMBL" id="KAK7090909.1"/>
    </source>
</evidence>
<sequence>MILTKVCRQTTVVLRRSSLFWPWHNTAKEATGSVLLTCKPMHTTVFPTRLFCLSATASSLVTLLVLSTARKADTPLYISHRHHSDSDSDSEAKREEPVIMQKPELSPKLKQTKEETVYGMLVADAVAMPVHWFYNPDDIKRHYGNWLTGYTAPNKKHPSSILNLSAVDGSGRGGGSSTPLIGNIILHDKVKFWKSSSTHYHQGMSAGDNTLNSVMALEMMKTMNRVDPDLTKPDREVRATVLEDYVKFMTTPGTHNDTYAESFHRSFFKDWVEENPRPTSADDLIEFAEKRSKAKLAASPDSQLAVIGSLVPAIPWILRSAHRSEAECAKCAVDFIRLTHPVASLVPFVDTYARLLHAVLNGNDLKTEVMRVLGNSDLGGPSKRQMVLQLQDEAHKYSKGSDQRLQVYQSATSMLGSACYIQGAMSSMLFLALEFHDDIHGGVLANANCGGENCHRGAALGALLGAATANKGEKTPAALRDNLHSMKGVAASVVQEMNQI</sequence>
<organism evidence="2 3">
    <name type="scientific">Littorina saxatilis</name>
    <dbReference type="NCBI Taxonomy" id="31220"/>
    <lineage>
        <taxon>Eukaryota</taxon>
        <taxon>Metazoa</taxon>
        <taxon>Spiralia</taxon>
        <taxon>Lophotrochozoa</taxon>
        <taxon>Mollusca</taxon>
        <taxon>Gastropoda</taxon>
        <taxon>Caenogastropoda</taxon>
        <taxon>Littorinimorpha</taxon>
        <taxon>Littorinoidea</taxon>
        <taxon>Littorinidae</taxon>
        <taxon>Littorina</taxon>
    </lineage>
</organism>
<dbReference type="Pfam" id="PF03747">
    <property type="entry name" value="ADP_ribosyl_GH"/>
    <property type="match status" value="1"/>
</dbReference>
<dbReference type="EMBL" id="JBAMIC010000024">
    <property type="protein sequence ID" value="KAK7090909.1"/>
    <property type="molecule type" value="Genomic_DNA"/>
</dbReference>
<accession>A0AAN9AQJ1</accession>
<gene>
    <name evidence="2" type="ORF">V1264_010648</name>
</gene>
<dbReference type="Proteomes" id="UP001374579">
    <property type="component" value="Unassembled WGS sequence"/>
</dbReference>
<evidence type="ECO:0000256" key="1">
    <source>
        <dbReference type="SAM" id="MobiDB-lite"/>
    </source>
</evidence>